<protein>
    <submittedName>
        <fullName evidence="1">Uncharacterized protein</fullName>
    </submittedName>
</protein>
<dbReference type="RefSeq" id="XP_022397086.1">
    <property type="nucleotide sequence ID" value="XM_022545023.1"/>
</dbReference>
<dbReference type="VEuPathDB" id="FungiDB:ASPGLDRAFT_39082"/>
<reference evidence="2" key="1">
    <citation type="journal article" date="2017" name="Genome Biol.">
        <title>Comparative genomics reveals high biological diversity and specific adaptations in the industrially and medically important fungal genus Aspergillus.</title>
        <authorList>
            <person name="de Vries R.P."/>
            <person name="Riley R."/>
            <person name="Wiebenga A."/>
            <person name="Aguilar-Osorio G."/>
            <person name="Amillis S."/>
            <person name="Uchima C.A."/>
            <person name="Anderluh G."/>
            <person name="Asadollahi M."/>
            <person name="Askin M."/>
            <person name="Barry K."/>
            <person name="Battaglia E."/>
            <person name="Bayram O."/>
            <person name="Benocci T."/>
            <person name="Braus-Stromeyer S.A."/>
            <person name="Caldana C."/>
            <person name="Canovas D."/>
            <person name="Cerqueira G.C."/>
            <person name="Chen F."/>
            <person name="Chen W."/>
            <person name="Choi C."/>
            <person name="Clum A."/>
            <person name="Dos Santos R.A."/>
            <person name="Damasio A.R."/>
            <person name="Diallinas G."/>
            <person name="Emri T."/>
            <person name="Fekete E."/>
            <person name="Flipphi M."/>
            <person name="Freyberg S."/>
            <person name="Gallo A."/>
            <person name="Gournas C."/>
            <person name="Habgood R."/>
            <person name="Hainaut M."/>
            <person name="Harispe M.L."/>
            <person name="Henrissat B."/>
            <person name="Hilden K.S."/>
            <person name="Hope R."/>
            <person name="Hossain A."/>
            <person name="Karabika E."/>
            <person name="Karaffa L."/>
            <person name="Karanyi Z."/>
            <person name="Krasevec N."/>
            <person name="Kuo A."/>
            <person name="Kusch H."/>
            <person name="LaButti K."/>
            <person name="Lagendijk E.L."/>
            <person name="Lapidus A."/>
            <person name="Levasseur A."/>
            <person name="Lindquist E."/>
            <person name="Lipzen A."/>
            <person name="Logrieco A.F."/>
            <person name="MacCabe A."/>
            <person name="Maekelae M.R."/>
            <person name="Malavazi I."/>
            <person name="Melin P."/>
            <person name="Meyer V."/>
            <person name="Mielnichuk N."/>
            <person name="Miskei M."/>
            <person name="Molnar A.P."/>
            <person name="Mule G."/>
            <person name="Ngan C.Y."/>
            <person name="Orejas M."/>
            <person name="Orosz E."/>
            <person name="Ouedraogo J.P."/>
            <person name="Overkamp K.M."/>
            <person name="Park H.-S."/>
            <person name="Perrone G."/>
            <person name="Piumi F."/>
            <person name="Punt P.J."/>
            <person name="Ram A.F."/>
            <person name="Ramon A."/>
            <person name="Rauscher S."/>
            <person name="Record E."/>
            <person name="Riano-Pachon D.M."/>
            <person name="Robert V."/>
            <person name="Roehrig J."/>
            <person name="Ruller R."/>
            <person name="Salamov A."/>
            <person name="Salih N.S."/>
            <person name="Samson R.A."/>
            <person name="Sandor E."/>
            <person name="Sanguinetti M."/>
            <person name="Schuetze T."/>
            <person name="Sepcic K."/>
            <person name="Shelest E."/>
            <person name="Sherlock G."/>
            <person name="Sophianopoulou V."/>
            <person name="Squina F.M."/>
            <person name="Sun H."/>
            <person name="Susca A."/>
            <person name="Todd R.B."/>
            <person name="Tsang A."/>
            <person name="Unkles S.E."/>
            <person name="van de Wiele N."/>
            <person name="van Rossen-Uffink D."/>
            <person name="Oliveira J.V."/>
            <person name="Vesth T.C."/>
            <person name="Visser J."/>
            <person name="Yu J.-H."/>
            <person name="Zhou M."/>
            <person name="Andersen M.R."/>
            <person name="Archer D.B."/>
            <person name="Baker S.E."/>
            <person name="Benoit I."/>
            <person name="Brakhage A.A."/>
            <person name="Braus G.H."/>
            <person name="Fischer R."/>
            <person name="Frisvad J.C."/>
            <person name="Goldman G.H."/>
            <person name="Houbraken J."/>
            <person name="Oakley B."/>
            <person name="Pocsi I."/>
            <person name="Scazzocchio C."/>
            <person name="Seiboth B."/>
            <person name="vanKuyk P.A."/>
            <person name="Wortman J."/>
            <person name="Dyer P.S."/>
            <person name="Grigoriev I.V."/>
        </authorList>
    </citation>
    <scope>NUCLEOTIDE SEQUENCE [LARGE SCALE GENOMIC DNA]</scope>
    <source>
        <strain evidence="2">CBS 516.65</strain>
    </source>
</reference>
<dbReference type="OrthoDB" id="4486068at2759"/>
<proteinExistence type="predicted"/>
<name>A0A1L9V8Y2_ASPGL</name>
<dbReference type="EMBL" id="KV878911">
    <property type="protein sequence ID" value="OJJ80388.1"/>
    <property type="molecule type" value="Genomic_DNA"/>
</dbReference>
<evidence type="ECO:0000313" key="2">
    <source>
        <dbReference type="Proteomes" id="UP000184300"/>
    </source>
</evidence>
<accession>A0A1L9V8Y2</accession>
<dbReference type="GeneID" id="34461284"/>
<sequence>MASINLIPEGWTTDPREMSYDAFWRSHDSPGQQIAREHGLKDTQPIMCTKRETRIPTFVFQAEKRFYIWDCIGGYICGILKPEDLSEILVVMGGGGIDALKTRDLEPVVAE</sequence>
<organism evidence="1 2">
    <name type="scientific">Aspergillus glaucus CBS 516.65</name>
    <dbReference type="NCBI Taxonomy" id="1160497"/>
    <lineage>
        <taxon>Eukaryota</taxon>
        <taxon>Fungi</taxon>
        <taxon>Dikarya</taxon>
        <taxon>Ascomycota</taxon>
        <taxon>Pezizomycotina</taxon>
        <taxon>Eurotiomycetes</taxon>
        <taxon>Eurotiomycetidae</taxon>
        <taxon>Eurotiales</taxon>
        <taxon>Aspergillaceae</taxon>
        <taxon>Aspergillus</taxon>
        <taxon>Aspergillus subgen. Aspergillus</taxon>
    </lineage>
</organism>
<gene>
    <name evidence="1" type="ORF">ASPGLDRAFT_39082</name>
</gene>
<dbReference type="Proteomes" id="UP000184300">
    <property type="component" value="Unassembled WGS sequence"/>
</dbReference>
<evidence type="ECO:0000313" key="1">
    <source>
        <dbReference type="EMBL" id="OJJ80388.1"/>
    </source>
</evidence>
<dbReference type="AlphaFoldDB" id="A0A1L9V8Y2"/>
<keyword evidence="2" id="KW-1185">Reference proteome</keyword>